<keyword evidence="1 4" id="KW-0808">Transferase</keyword>
<dbReference type="PANTHER" id="PTHR38096">
    <property type="entry name" value="ENTEROBACTIN SYNTHASE COMPONENT D"/>
    <property type="match status" value="1"/>
</dbReference>
<gene>
    <name evidence="4" type="ORF">HCJ92_16480</name>
</gene>
<dbReference type="InterPro" id="IPR037143">
    <property type="entry name" value="4-PPantetheinyl_Trfase_dom_sf"/>
</dbReference>
<evidence type="ECO:0000256" key="1">
    <source>
        <dbReference type="ARBA" id="ARBA00022679"/>
    </source>
</evidence>
<sequence>MEAQTAPGTAARGPVLHGPDGVAVIERLLPAPVVTEAAYDDAVQPGEGLFPEEAERIARAVDKRRREFTTVRHLARRALTRLGRPPAPILPNQRGAPQWPEGVIGSMTHCVGYRGVALASPGTTAGLGIDAEPDGPLPDGVLEVVTLDSERAQLAGLSAVRPELHWERLFFSAKESVFKVWYPLTERELDFSEAEIVVDPHHGTFTARLLVPGPVVGGEEVPVFPGRWGAGNGLVVTAIHLPAPVVPTAGAGEVRAAGVPFGGDTDAGAVPG</sequence>
<dbReference type="PRINTS" id="PR01399">
    <property type="entry name" value="ENTSNTHTASED"/>
</dbReference>
<protein>
    <submittedName>
        <fullName evidence="4">4'-phosphopantetheinyl transferase superfamily protein</fullName>
    </submittedName>
</protein>
<evidence type="ECO:0000259" key="3">
    <source>
        <dbReference type="Pfam" id="PF17837"/>
    </source>
</evidence>
<dbReference type="InterPro" id="IPR008278">
    <property type="entry name" value="4-PPantetheinyl_Trfase_dom"/>
</dbReference>
<dbReference type="GO" id="GO:0016740">
    <property type="term" value="F:transferase activity"/>
    <property type="evidence" value="ECO:0007669"/>
    <property type="project" value="UniProtKB-KW"/>
</dbReference>
<accession>A0ABX1AL62</accession>
<dbReference type="EMBL" id="JAAVJB010000146">
    <property type="protein sequence ID" value="NJP67852.1"/>
    <property type="molecule type" value="Genomic_DNA"/>
</dbReference>
<feature type="domain" description="4'-phosphopantetheinyl transferase N-terminal" evidence="3">
    <location>
        <begin position="52"/>
        <end position="119"/>
    </location>
</feature>
<dbReference type="InterPro" id="IPR041354">
    <property type="entry name" value="4PPT_N"/>
</dbReference>
<evidence type="ECO:0000259" key="2">
    <source>
        <dbReference type="Pfam" id="PF01648"/>
    </source>
</evidence>
<name>A0ABX1AL62_9ACTN</name>
<reference evidence="4 5" key="1">
    <citation type="submission" date="2020-03" db="EMBL/GenBank/DDBJ databases">
        <title>Draft genome of Streptomyces sp. ventii, isolated from the Axial Seamount in the Pacific Ocean, and resequencing of the two type strains Streptomyces lonarensis strain NCL 716 and Streptomyces bohaiensis strain 11A07.</title>
        <authorList>
            <person name="Loughran R.M."/>
            <person name="Pfannmuller K.M."/>
            <person name="Wasson B.J."/>
            <person name="Deadmond M.C."/>
            <person name="Paddock B.E."/>
            <person name="Koyack M.J."/>
            <person name="Gallegos D.A."/>
            <person name="Mitchell E.A."/>
            <person name="Ushijima B."/>
            <person name="Saw J.H."/>
            <person name="Mcphail K.L."/>
            <person name="Videau P."/>
        </authorList>
    </citation>
    <scope>NUCLEOTIDE SEQUENCE [LARGE SCALE GENOMIC DNA]</scope>
    <source>
        <strain evidence="5">5675061</strain>
    </source>
</reference>
<keyword evidence="5" id="KW-1185">Reference proteome</keyword>
<feature type="domain" description="4'-phosphopantetheinyl transferase" evidence="2">
    <location>
        <begin position="126"/>
        <end position="203"/>
    </location>
</feature>
<comment type="caution">
    <text evidence="4">The sequence shown here is derived from an EMBL/GenBank/DDBJ whole genome shotgun (WGS) entry which is preliminary data.</text>
</comment>
<dbReference type="Proteomes" id="UP000746503">
    <property type="component" value="Unassembled WGS sequence"/>
</dbReference>
<dbReference type="SUPFAM" id="SSF56214">
    <property type="entry name" value="4'-phosphopantetheinyl transferase"/>
    <property type="match status" value="1"/>
</dbReference>
<proteinExistence type="predicted"/>
<dbReference type="Pfam" id="PF17837">
    <property type="entry name" value="4PPT_N"/>
    <property type="match status" value="1"/>
</dbReference>
<evidence type="ECO:0000313" key="5">
    <source>
        <dbReference type="Proteomes" id="UP000746503"/>
    </source>
</evidence>
<dbReference type="PANTHER" id="PTHR38096:SF1">
    <property type="entry name" value="ENTEROBACTIN SYNTHASE COMPONENT D"/>
    <property type="match status" value="1"/>
</dbReference>
<dbReference type="Pfam" id="PF01648">
    <property type="entry name" value="ACPS"/>
    <property type="match status" value="1"/>
</dbReference>
<evidence type="ECO:0000313" key="4">
    <source>
        <dbReference type="EMBL" id="NJP67852.1"/>
    </source>
</evidence>
<organism evidence="4 5">
    <name type="scientific">Streptomyces spiramenti</name>
    <dbReference type="NCBI Taxonomy" id="2720606"/>
    <lineage>
        <taxon>Bacteria</taxon>
        <taxon>Bacillati</taxon>
        <taxon>Actinomycetota</taxon>
        <taxon>Actinomycetes</taxon>
        <taxon>Kitasatosporales</taxon>
        <taxon>Streptomycetaceae</taxon>
        <taxon>Streptomyces</taxon>
    </lineage>
</organism>
<dbReference type="InterPro" id="IPR003542">
    <property type="entry name" value="Enbac_synth_compD-like"/>
</dbReference>